<dbReference type="EMBL" id="BARW01000958">
    <property type="protein sequence ID" value="GAI71294.1"/>
    <property type="molecule type" value="Genomic_DNA"/>
</dbReference>
<reference evidence="1" key="1">
    <citation type="journal article" date="2014" name="Front. Microbiol.">
        <title>High frequency of phylogenetically diverse reductive dehalogenase-homologous genes in deep subseafloor sedimentary metagenomes.</title>
        <authorList>
            <person name="Kawai M."/>
            <person name="Futagami T."/>
            <person name="Toyoda A."/>
            <person name="Takaki Y."/>
            <person name="Nishi S."/>
            <person name="Hori S."/>
            <person name="Arai W."/>
            <person name="Tsubouchi T."/>
            <person name="Morono Y."/>
            <person name="Uchiyama I."/>
            <person name="Ito T."/>
            <person name="Fujiyama A."/>
            <person name="Inagaki F."/>
            <person name="Takami H."/>
        </authorList>
    </citation>
    <scope>NUCLEOTIDE SEQUENCE</scope>
    <source>
        <strain evidence="1">Expedition CK06-06</strain>
    </source>
</reference>
<evidence type="ECO:0000313" key="1">
    <source>
        <dbReference type="EMBL" id="GAI71294.1"/>
    </source>
</evidence>
<sequence length="87" mass="9840">MRTEQEVRELSEELSKLTGFIAEHGTSEQLNSRDLCFACDVCDTLSWVQGEISTDQFRSAAHLDLERLSGIAEYIETTTGRKLATYH</sequence>
<gene>
    <name evidence="1" type="ORF">S12H4_03423</name>
</gene>
<comment type="caution">
    <text evidence="1">The sequence shown here is derived from an EMBL/GenBank/DDBJ whole genome shotgun (WGS) entry which is preliminary data.</text>
</comment>
<dbReference type="AlphaFoldDB" id="X1STZ1"/>
<proteinExistence type="predicted"/>
<accession>X1STZ1</accession>
<organism evidence="1">
    <name type="scientific">marine sediment metagenome</name>
    <dbReference type="NCBI Taxonomy" id="412755"/>
    <lineage>
        <taxon>unclassified sequences</taxon>
        <taxon>metagenomes</taxon>
        <taxon>ecological metagenomes</taxon>
    </lineage>
</organism>
<name>X1STZ1_9ZZZZ</name>
<protein>
    <submittedName>
        <fullName evidence="1">Uncharacterized protein</fullName>
    </submittedName>
</protein>